<dbReference type="RefSeq" id="WP_009635581.1">
    <property type="nucleotide sequence ID" value="NZ_CP165628.1"/>
</dbReference>
<dbReference type="CDD" id="cd00448">
    <property type="entry name" value="YjgF_YER057c_UK114_family"/>
    <property type="match status" value="1"/>
</dbReference>
<dbReference type="GO" id="GO:0019239">
    <property type="term" value="F:deaminase activity"/>
    <property type="evidence" value="ECO:0007669"/>
    <property type="project" value="TreeGrafter"/>
</dbReference>
<dbReference type="AlphaFoldDB" id="A0AB39VS25"/>
<gene>
    <name evidence="1" type="ORF">AB3G37_00615</name>
</gene>
<sequence>MSIPTNLPFSPIRIVDGLAYLSGEVAFEADGTFASNVTQQTDTMMGRVKARLEENGLSLQDVFSCTVYLTDKAYFAEFNKAYARWFTAPLPVRTTVESGMMAEGAKMEITVIAKIPA</sequence>
<dbReference type="Gene3D" id="3.30.1330.40">
    <property type="entry name" value="RutC-like"/>
    <property type="match status" value="1"/>
</dbReference>
<dbReference type="PANTHER" id="PTHR11803:SF39">
    <property type="entry name" value="2-IMINOBUTANOATE_2-IMINOPROPANOATE DEAMINASE"/>
    <property type="match status" value="1"/>
</dbReference>
<proteinExistence type="predicted"/>
<dbReference type="InterPro" id="IPR035959">
    <property type="entry name" value="RutC-like_sf"/>
</dbReference>
<reference evidence="1" key="1">
    <citation type="submission" date="2024-07" db="EMBL/GenBank/DDBJ databases">
        <authorList>
            <person name="Biller S.J."/>
        </authorList>
    </citation>
    <scope>NUCLEOTIDE SEQUENCE</scope>
    <source>
        <strain evidence="1">WC2420</strain>
    </source>
</reference>
<dbReference type="PANTHER" id="PTHR11803">
    <property type="entry name" value="2-IMINOBUTANOATE/2-IMINOPROPANOATE DEAMINASE RIDA"/>
    <property type="match status" value="1"/>
</dbReference>
<dbReference type="SUPFAM" id="SSF55298">
    <property type="entry name" value="YjgF-like"/>
    <property type="match status" value="1"/>
</dbReference>
<name>A0AB39VS25_9GAMM</name>
<dbReference type="InterPro" id="IPR006175">
    <property type="entry name" value="YjgF/YER057c/UK114"/>
</dbReference>
<organism evidence="1">
    <name type="scientific">Rouxiella sp. WC2420</name>
    <dbReference type="NCBI Taxonomy" id="3234145"/>
    <lineage>
        <taxon>Bacteria</taxon>
        <taxon>Pseudomonadati</taxon>
        <taxon>Pseudomonadota</taxon>
        <taxon>Gammaproteobacteria</taxon>
        <taxon>Enterobacterales</taxon>
        <taxon>Yersiniaceae</taxon>
        <taxon>Rouxiella</taxon>
    </lineage>
</organism>
<accession>A0AB39VS25</accession>
<dbReference type="Pfam" id="PF01042">
    <property type="entry name" value="Ribonuc_L-PSP"/>
    <property type="match status" value="1"/>
</dbReference>
<dbReference type="EC" id="3.5.-.-" evidence="1"/>
<protein>
    <submittedName>
        <fullName evidence="1">RidA family protein</fullName>
        <ecNumber evidence="1">3.5.-.-</ecNumber>
    </submittedName>
</protein>
<dbReference type="GO" id="GO:0005829">
    <property type="term" value="C:cytosol"/>
    <property type="evidence" value="ECO:0007669"/>
    <property type="project" value="TreeGrafter"/>
</dbReference>
<evidence type="ECO:0000313" key="1">
    <source>
        <dbReference type="EMBL" id="XDU72670.1"/>
    </source>
</evidence>
<keyword evidence="1" id="KW-0378">Hydrolase</keyword>
<dbReference type="EMBL" id="CP165628">
    <property type="protein sequence ID" value="XDU72670.1"/>
    <property type="molecule type" value="Genomic_DNA"/>
</dbReference>